<evidence type="ECO:0000313" key="2">
    <source>
        <dbReference type="Proteomes" id="UP001350748"/>
    </source>
</evidence>
<dbReference type="EMBL" id="JAZHYN010000037">
    <property type="protein sequence ID" value="MEF3367302.1"/>
    <property type="molecule type" value="Genomic_DNA"/>
</dbReference>
<protein>
    <submittedName>
        <fullName evidence="1">Glycosyltransferase</fullName>
    </submittedName>
</protein>
<dbReference type="Proteomes" id="UP001350748">
    <property type="component" value="Unassembled WGS sequence"/>
</dbReference>
<dbReference type="InterPro" id="IPR002495">
    <property type="entry name" value="Glyco_trans_8"/>
</dbReference>
<evidence type="ECO:0000313" key="1">
    <source>
        <dbReference type="EMBL" id="MEF3367302.1"/>
    </source>
</evidence>
<sequence length="309" mass="35393">MSQKVVYAVTSESQDFYSVLTRVSAAALRMSNPDVKIVVASDPQTYHALQSGSDPLLTEIDELIRIETPPGESSFRNRWVKTKLRSIIEGKFLFLDSDTLVKADISEIFAIEADIAGAANHSARLYEEQIWVEDRKAFETMGWDVHPEIYINGGVIFYNDTEKAFAFGEEWHKLWRASFEKLNRYRDQPALNASLRAAQPELFVLDNSYNAQFKVYPSAAKNAKILHYYSANNDETHTAFEAVVKDVLHGGRLTKTAISKLLKSEHPWKNNTILDNILAKRLLRQRNYEGFAWDWLRSTGRWQILTGRQ</sequence>
<comment type="caution">
    <text evidence="1">The sequence shown here is derived from an EMBL/GenBank/DDBJ whole genome shotgun (WGS) entry which is preliminary data.</text>
</comment>
<reference evidence="1 2" key="1">
    <citation type="submission" date="2024-02" db="EMBL/GenBank/DDBJ databases">
        <authorList>
            <person name="Grouzdev D."/>
        </authorList>
    </citation>
    <scope>NUCLEOTIDE SEQUENCE [LARGE SCALE GENOMIC DNA]</scope>
    <source>
        <strain evidence="1 2">9N</strain>
    </source>
</reference>
<dbReference type="Gene3D" id="3.90.550.10">
    <property type="entry name" value="Spore Coat Polysaccharide Biosynthesis Protein SpsA, Chain A"/>
    <property type="match status" value="1"/>
</dbReference>
<keyword evidence="2" id="KW-1185">Reference proteome</keyword>
<dbReference type="InterPro" id="IPR029044">
    <property type="entry name" value="Nucleotide-diphossugar_trans"/>
</dbReference>
<dbReference type="Pfam" id="PF01501">
    <property type="entry name" value="Glyco_transf_8"/>
    <property type="match status" value="1"/>
</dbReference>
<name>A0ABU7XJU1_9HYPH</name>
<dbReference type="SUPFAM" id="SSF53448">
    <property type="entry name" value="Nucleotide-diphospho-sugar transferases"/>
    <property type="match status" value="1"/>
</dbReference>
<gene>
    <name evidence="1" type="ORF">V3H18_12230</name>
</gene>
<proteinExistence type="predicted"/>
<dbReference type="RefSeq" id="WP_332082350.1">
    <property type="nucleotide sequence ID" value="NZ_JAZHYN010000037.1"/>
</dbReference>
<accession>A0ABU7XJU1</accession>
<organism evidence="1 2">
    <name type="scientific">Methylocystis borbori</name>
    <dbReference type="NCBI Taxonomy" id="3118750"/>
    <lineage>
        <taxon>Bacteria</taxon>
        <taxon>Pseudomonadati</taxon>
        <taxon>Pseudomonadota</taxon>
        <taxon>Alphaproteobacteria</taxon>
        <taxon>Hyphomicrobiales</taxon>
        <taxon>Methylocystaceae</taxon>
        <taxon>Methylocystis</taxon>
    </lineage>
</organism>